<evidence type="ECO:0000256" key="5">
    <source>
        <dbReference type="ARBA" id="ARBA00022823"/>
    </source>
</evidence>
<dbReference type="SUPFAM" id="SSF51230">
    <property type="entry name" value="Single hybrid motif"/>
    <property type="match status" value="1"/>
</dbReference>
<dbReference type="InterPro" id="IPR004167">
    <property type="entry name" value="PSBD"/>
</dbReference>
<keyword evidence="5 10" id="KW-0450">Lipoyl</keyword>
<evidence type="ECO:0000256" key="4">
    <source>
        <dbReference type="ARBA" id="ARBA00022679"/>
    </source>
</evidence>
<dbReference type="Pfam" id="PF00364">
    <property type="entry name" value="Biotin_lipoyl"/>
    <property type="match status" value="1"/>
</dbReference>
<keyword evidence="7" id="KW-0496">Mitochondrion</keyword>
<sequence length="387" mass="43058">MLPVIMSQIPGFFAKLINAQRKILLKDATKISFLRNLFTSSFVSKQVAFKLSDIGEGIREVVIKEWFVNVGDKVSQFDNICEVQSDKASVTITSRYDGIISKLHYQVDDVALVGQPLVNLEVENDDAVNEEVSSESSDKTEEVENPEEIKTEIPLSSDNTVLCIPSVRRLIKEYKIDVSKVKGTGKQGRVLKEDVLKHIEKKEIPSKLQDFHVEPIKGFTKAMFKTMTEALKIPHFVYSDEIDVTSLSALRTELKKVPQLDINITFLPFLIKATSNSLKRYPIINSSIDQKEENIIFWNQHNIGIAMATNQGLAVPVIKHVENLSIFEIAKELNRLIKSGKSGNFSPNDLSGATFSVSNIGIIGGTYTKPVISPPQVAILAIGKTQV</sequence>
<dbReference type="FunFam" id="4.10.320.10:FF:000002">
    <property type="entry name" value="Dihydrolipoamide acetyltransferase component of pyruvate dehydrogenase complex"/>
    <property type="match status" value="1"/>
</dbReference>
<dbReference type="InterPro" id="IPR050743">
    <property type="entry name" value="2-oxoacid_DH_E2_comp"/>
</dbReference>
<dbReference type="InterPro" id="IPR001078">
    <property type="entry name" value="2-oxoacid_DH_actylTfrase"/>
</dbReference>
<dbReference type="InterPro" id="IPR000089">
    <property type="entry name" value="Biotin_lipoyl"/>
</dbReference>
<dbReference type="InterPro" id="IPR023213">
    <property type="entry name" value="CAT-like_dom_sf"/>
</dbReference>
<dbReference type="FunFam" id="2.40.50.100:FF:000013">
    <property type="entry name" value="Dihydrolipoamide acetyltransferase component of pyruvate dehydrogenase complex"/>
    <property type="match status" value="1"/>
</dbReference>
<dbReference type="Pfam" id="PF02817">
    <property type="entry name" value="E3_binding"/>
    <property type="match status" value="1"/>
</dbReference>
<dbReference type="SUPFAM" id="SSF52777">
    <property type="entry name" value="CoA-dependent acyltransferases"/>
    <property type="match status" value="1"/>
</dbReference>
<organism evidence="14 15">
    <name type="scientific">Hypothenemus hampei</name>
    <name type="common">Coffee berry borer</name>
    <dbReference type="NCBI Taxonomy" id="57062"/>
    <lineage>
        <taxon>Eukaryota</taxon>
        <taxon>Metazoa</taxon>
        <taxon>Ecdysozoa</taxon>
        <taxon>Arthropoda</taxon>
        <taxon>Hexapoda</taxon>
        <taxon>Insecta</taxon>
        <taxon>Pterygota</taxon>
        <taxon>Neoptera</taxon>
        <taxon>Endopterygota</taxon>
        <taxon>Coleoptera</taxon>
        <taxon>Polyphaga</taxon>
        <taxon>Cucujiformia</taxon>
        <taxon>Curculionidae</taxon>
        <taxon>Scolytinae</taxon>
        <taxon>Hypothenemus</taxon>
    </lineage>
</organism>
<evidence type="ECO:0000256" key="7">
    <source>
        <dbReference type="ARBA" id="ARBA00023128"/>
    </source>
</evidence>
<name>A0ABD1EJD6_HYPHA</name>
<evidence type="ECO:0000256" key="6">
    <source>
        <dbReference type="ARBA" id="ARBA00022946"/>
    </source>
</evidence>
<dbReference type="PROSITE" id="PS50968">
    <property type="entry name" value="BIOTINYL_LIPOYL"/>
    <property type="match status" value="1"/>
</dbReference>
<dbReference type="EMBL" id="JBDJPC010000008">
    <property type="protein sequence ID" value="KAL1493301.1"/>
    <property type="molecule type" value="Genomic_DNA"/>
</dbReference>
<comment type="caution">
    <text evidence="14">The sequence shown here is derived from an EMBL/GenBank/DDBJ whole genome shotgun (WGS) entry which is preliminary data.</text>
</comment>
<feature type="region of interest" description="Disordered" evidence="11">
    <location>
        <begin position="127"/>
        <end position="148"/>
    </location>
</feature>
<dbReference type="InterPro" id="IPR003016">
    <property type="entry name" value="2-oxoA_DH_lipoyl-BS"/>
</dbReference>
<dbReference type="FunFam" id="3.30.559.10:FF:000007">
    <property type="entry name" value="Dihydrolipoamide acetyltransferase component of pyruvate dehydrogenase complex"/>
    <property type="match status" value="1"/>
</dbReference>
<evidence type="ECO:0000313" key="15">
    <source>
        <dbReference type="Proteomes" id="UP001566132"/>
    </source>
</evidence>
<feature type="compositionally biased region" description="Basic and acidic residues" evidence="11">
    <location>
        <begin position="136"/>
        <end position="148"/>
    </location>
</feature>
<dbReference type="InterPro" id="IPR036625">
    <property type="entry name" value="E3-bd_dom_sf"/>
</dbReference>
<evidence type="ECO:0000256" key="9">
    <source>
        <dbReference type="ARBA" id="ARBA00051775"/>
    </source>
</evidence>
<comment type="similarity">
    <text evidence="3 10">Belongs to the 2-oxoacid dehydrogenase family.</text>
</comment>
<keyword evidence="6" id="KW-0809">Transit peptide</keyword>
<evidence type="ECO:0000256" key="3">
    <source>
        <dbReference type="ARBA" id="ARBA00007317"/>
    </source>
</evidence>
<dbReference type="GO" id="GO:0005829">
    <property type="term" value="C:cytosol"/>
    <property type="evidence" value="ECO:0007669"/>
    <property type="project" value="UniProtKB-ARBA"/>
</dbReference>
<comment type="catalytic activity">
    <reaction evidence="9">
        <text>N(6)-[(R)-dihydrolipoyl]-L-lysyl-[protein] + 2-methylpropanoyl-CoA = N(6)-[(R)-S(8)-2-methylpropanoyldihydrolipoyl]-L-lysyl-[protein] + CoA</text>
        <dbReference type="Rhea" id="RHEA:18865"/>
        <dbReference type="Rhea" id="RHEA-COMP:10475"/>
        <dbReference type="Rhea" id="RHEA-COMP:10497"/>
        <dbReference type="ChEBI" id="CHEBI:57287"/>
        <dbReference type="ChEBI" id="CHEBI:57338"/>
        <dbReference type="ChEBI" id="CHEBI:83100"/>
        <dbReference type="ChEBI" id="CHEBI:83142"/>
        <dbReference type="EC" id="2.3.1.168"/>
    </reaction>
    <physiologicalReaction direction="left-to-right" evidence="9">
        <dbReference type="Rhea" id="RHEA:18866"/>
    </physiologicalReaction>
</comment>
<dbReference type="PANTHER" id="PTHR43178:SF5">
    <property type="entry name" value="LIPOAMIDE ACYLTRANSFERASE COMPONENT OF BRANCHED-CHAIN ALPHA-KETO ACID DEHYDROGENASE COMPLEX, MITOCHONDRIAL"/>
    <property type="match status" value="1"/>
</dbReference>
<evidence type="ECO:0000259" key="13">
    <source>
        <dbReference type="PROSITE" id="PS51826"/>
    </source>
</evidence>
<dbReference type="Gene3D" id="2.40.50.100">
    <property type="match status" value="1"/>
</dbReference>
<gene>
    <name evidence="14" type="ORF">ABEB36_011380</name>
</gene>
<comment type="cofactor">
    <cofactor evidence="1 10">
        <name>(R)-lipoate</name>
        <dbReference type="ChEBI" id="CHEBI:83088"/>
    </cofactor>
</comment>
<dbReference type="PANTHER" id="PTHR43178">
    <property type="entry name" value="DIHYDROLIPOAMIDE ACETYLTRANSFERASE COMPONENT OF PYRUVATE DEHYDROGENASE COMPLEX"/>
    <property type="match status" value="1"/>
</dbReference>
<dbReference type="Gene3D" id="4.10.320.10">
    <property type="entry name" value="E3-binding domain"/>
    <property type="match status" value="1"/>
</dbReference>
<feature type="domain" description="Lipoyl-binding" evidence="12">
    <location>
        <begin position="46"/>
        <end position="121"/>
    </location>
</feature>
<dbReference type="CDD" id="cd06849">
    <property type="entry name" value="lipoyl_domain"/>
    <property type="match status" value="1"/>
</dbReference>
<protein>
    <recommendedName>
        <fullName evidence="10">Dihydrolipoamide acetyltransferase component of pyruvate dehydrogenase complex</fullName>
        <ecNumber evidence="10">2.3.1.-</ecNumber>
    </recommendedName>
</protein>
<evidence type="ECO:0000256" key="1">
    <source>
        <dbReference type="ARBA" id="ARBA00001938"/>
    </source>
</evidence>
<keyword evidence="8 10" id="KW-0012">Acyltransferase</keyword>
<dbReference type="Gene3D" id="3.30.559.10">
    <property type="entry name" value="Chloramphenicol acetyltransferase-like domain"/>
    <property type="match status" value="1"/>
</dbReference>
<dbReference type="GO" id="GO:0043754">
    <property type="term" value="F:dihydrolipoamide branched chain acyltransferase activity"/>
    <property type="evidence" value="ECO:0007669"/>
    <property type="project" value="UniProtKB-EC"/>
</dbReference>
<dbReference type="Proteomes" id="UP001566132">
    <property type="component" value="Unassembled WGS sequence"/>
</dbReference>
<evidence type="ECO:0000256" key="8">
    <source>
        <dbReference type="ARBA" id="ARBA00023315"/>
    </source>
</evidence>
<accession>A0ABD1EJD6</accession>
<reference evidence="14 15" key="1">
    <citation type="submission" date="2024-05" db="EMBL/GenBank/DDBJ databases">
        <title>Genetic variation in Jamaican populations of the coffee berry borer (Hypothenemus hampei).</title>
        <authorList>
            <person name="Errbii M."/>
            <person name="Myrie A."/>
        </authorList>
    </citation>
    <scope>NUCLEOTIDE SEQUENCE [LARGE SCALE GENOMIC DNA]</scope>
    <source>
        <strain evidence="14">JA-Hopewell-2020-01-JO</strain>
        <tissue evidence="14">Whole body</tissue>
    </source>
</reference>
<dbReference type="SUPFAM" id="SSF47005">
    <property type="entry name" value="Peripheral subunit-binding domain of 2-oxo acid dehydrogenase complex"/>
    <property type="match status" value="1"/>
</dbReference>
<dbReference type="Pfam" id="PF00198">
    <property type="entry name" value="2-oxoacid_dh"/>
    <property type="match status" value="1"/>
</dbReference>
<dbReference type="InterPro" id="IPR011053">
    <property type="entry name" value="Single_hybrid_motif"/>
</dbReference>
<proteinExistence type="inferred from homology"/>
<dbReference type="EC" id="2.3.1.-" evidence="10"/>
<feature type="domain" description="Peripheral subunit-binding (PSBD)" evidence="13">
    <location>
        <begin position="162"/>
        <end position="199"/>
    </location>
</feature>
<evidence type="ECO:0000256" key="2">
    <source>
        <dbReference type="ARBA" id="ARBA00004305"/>
    </source>
</evidence>
<dbReference type="AlphaFoldDB" id="A0ABD1EJD6"/>
<dbReference type="PROSITE" id="PS00189">
    <property type="entry name" value="LIPOYL"/>
    <property type="match status" value="1"/>
</dbReference>
<dbReference type="GO" id="GO:0005759">
    <property type="term" value="C:mitochondrial matrix"/>
    <property type="evidence" value="ECO:0007669"/>
    <property type="project" value="UniProtKB-SubCell"/>
</dbReference>
<evidence type="ECO:0000259" key="12">
    <source>
        <dbReference type="PROSITE" id="PS50968"/>
    </source>
</evidence>
<comment type="subcellular location">
    <subcellularLocation>
        <location evidence="2">Mitochondrion matrix</location>
    </subcellularLocation>
</comment>
<dbReference type="PROSITE" id="PS51826">
    <property type="entry name" value="PSBD"/>
    <property type="match status" value="1"/>
</dbReference>
<keyword evidence="15" id="KW-1185">Reference proteome</keyword>
<evidence type="ECO:0000256" key="11">
    <source>
        <dbReference type="SAM" id="MobiDB-lite"/>
    </source>
</evidence>
<evidence type="ECO:0000256" key="10">
    <source>
        <dbReference type="RuleBase" id="RU003423"/>
    </source>
</evidence>
<evidence type="ECO:0000313" key="14">
    <source>
        <dbReference type="EMBL" id="KAL1493301.1"/>
    </source>
</evidence>
<keyword evidence="4 10" id="KW-0808">Transferase</keyword>